<proteinExistence type="predicted"/>
<accession>A0A5J4WPV1</accession>
<comment type="caution">
    <text evidence="1">The sequence shown here is derived from an EMBL/GenBank/DDBJ whole genome shotgun (WGS) entry which is preliminary data.</text>
</comment>
<dbReference type="EMBL" id="SNRW01001243">
    <property type="protein sequence ID" value="KAA6397167.1"/>
    <property type="molecule type" value="Genomic_DNA"/>
</dbReference>
<evidence type="ECO:0000313" key="1">
    <source>
        <dbReference type="EMBL" id="KAA6397167.1"/>
    </source>
</evidence>
<reference evidence="1 2" key="1">
    <citation type="submission" date="2019-03" db="EMBL/GenBank/DDBJ databases">
        <title>Single cell metagenomics reveals metabolic interactions within the superorganism composed of flagellate Streblomastix strix and complex community of Bacteroidetes bacteria on its surface.</title>
        <authorList>
            <person name="Treitli S.C."/>
            <person name="Kolisko M."/>
            <person name="Husnik F."/>
            <person name="Keeling P."/>
            <person name="Hampl V."/>
        </authorList>
    </citation>
    <scope>NUCLEOTIDE SEQUENCE [LARGE SCALE GENOMIC DNA]</scope>
    <source>
        <strain evidence="1">ST1C</strain>
    </source>
</reference>
<protein>
    <submittedName>
        <fullName evidence="1">Uncharacterized protein</fullName>
    </submittedName>
</protein>
<gene>
    <name evidence="1" type="ORF">EZS28_007306</name>
</gene>
<dbReference type="AlphaFoldDB" id="A0A5J4WPV1"/>
<sequence>MGALVENFGASKTTKSDGSENSNFIRILYTFENDYSINQKPIQTSIILEPQRYPNKELRQKEKGQQIIIHVSLGDRVMIDFHISPYLIFGSPKIRIPTRDEKQIRREFSES</sequence>
<dbReference type="Proteomes" id="UP000324800">
    <property type="component" value="Unassembled WGS sequence"/>
</dbReference>
<organism evidence="1 2">
    <name type="scientific">Streblomastix strix</name>
    <dbReference type="NCBI Taxonomy" id="222440"/>
    <lineage>
        <taxon>Eukaryota</taxon>
        <taxon>Metamonada</taxon>
        <taxon>Preaxostyla</taxon>
        <taxon>Oxymonadida</taxon>
        <taxon>Streblomastigidae</taxon>
        <taxon>Streblomastix</taxon>
    </lineage>
</organism>
<evidence type="ECO:0000313" key="2">
    <source>
        <dbReference type="Proteomes" id="UP000324800"/>
    </source>
</evidence>
<name>A0A5J4WPV1_9EUKA</name>